<gene>
    <name evidence="1" type="ORF">S01H1_20081</name>
</gene>
<dbReference type="AlphaFoldDB" id="X0TZ78"/>
<evidence type="ECO:0000313" key="1">
    <source>
        <dbReference type="EMBL" id="GAF98584.1"/>
    </source>
</evidence>
<accession>X0TZ78</accession>
<sequence>QHGAPTDFEPSPKQRALIAALQADGYGGTVTEACRIAGICRDTYYDWMDDDAYCEWFQAQVDHYFALKRGDVMGAMVRSAKGESLPGASDRKLFLERYDRGYMPRTHQVQEVHQEGPTIADARVIETLEKLTGEIGKAK</sequence>
<feature type="non-terminal residue" evidence="1">
    <location>
        <position position="1"/>
    </location>
</feature>
<reference evidence="1" key="1">
    <citation type="journal article" date="2014" name="Front. Microbiol.">
        <title>High frequency of phylogenetically diverse reductive dehalogenase-homologous genes in deep subseafloor sedimentary metagenomes.</title>
        <authorList>
            <person name="Kawai M."/>
            <person name="Futagami T."/>
            <person name="Toyoda A."/>
            <person name="Takaki Y."/>
            <person name="Nishi S."/>
            <person name="Hori S."/>
            <person name="Arai W."/>
            <person name="Tsubouchi T."/>
            <person name="Morono Y."/>
            <person name="Uchiyama I."/>
            <person name="Ito T."/>
            <person name="Fujiyama A."/>
            <person name="Inagaki F."/>
            <person name="Takami H."/>
        </authorList>
    </citation>
    <scope>NUCLEOTIDE SEQUENCE</scope>
    <source>
        <strain evidence="1">Expedition CK06-06</strain>
    </source>
</reference>
<name>X0TZ78_9ZZZZ</name>
<dbReference type="EMBL" id="BARS01010931">
    <property type="protein sequence ID" value="GAF98584.1"/>
    <property type="molecule type" value="Genomic_DNA"/>
</dbReference>
<protein>
    <submittedName>
        <fullName evidence="1">Uncharacterized protein</fullName>
    </submittedName>
</protein>
<comment type="caution">
    <text evidence="1">The sequence shown here is derived from an EMBL/GenBank/DDBJ whole genome shotgun (WGS) entry which is preliminary data.</text>
</comment>
<proteinExistence type="predicted"/>
<dbReference type="Gene3D" id="1.10.10.60">
    <property type="entry name" value="Homeodomain-like"/>
    <property type="match status" value="1"/>
</dbReference>
<organism evidence="1">
    <name type="scientific">marine sediment metagenome</name>
    <dbReference type="NCBI Taxonomy" id="412755"/>
    <lineage>
        <taxon>unclassified sequences</taxon>
        <taxon>metagenomes</taxon>
        <taxon>ecological metagenomes</taxon>
    </lineage>
</organism>